<evidence type="ECO:0000256" key="1">
    <source>
        <dbReference type="SAM" id="Phobius"/>
    </source>
</evidence>
<protein>
    <recommendedName>
        <fullName evidence="3">Alpha-carbonic anhydrase domain-containing protein</fullName>
    </recommendedName>
</protein>
<feature type="transmembrane region" description="Helical" evidence="1">
    <location>
        <begin position="257"/>
        <end position="279"/>
    </location>
</feature>
<dbReference type="AlphaFoldDB" id="A0A6C0K302"/>
<evidence type="ECO:0000313" key="2">
    <source>
        <dbReference type="EMBL" id="QHU10588.1"/>
    </source>
</evidence>
<proteinExistence type="predicted"/>
<dbReference type="InterPro" id="IPR036398">
    <property type="entry name" value="CA_dom_sf"/>
</dbReference>
<name>A0A6C0K302_9ZZZZ</name>
<reference evidence="2" key="1">
    <citation type="journal article" date="2020" name="Nature">
        <title>Giant virus diversity and host interactions through global metagenomics.</title>
        <authorList>
            <person name="Schulz F."/>
            <person name="Roux S."/>
            <person name="Paez-Espino D."/>
            <person name="Jungbluth S."/>
            <person name="Walsh D.A."/>
            <person name="Denef V.J."/>
            <person name="McMahon K.D."/>
            <person name="Konstantinidis K.T."/>
            <person name="Eloe-Fadrosh E.A."/>
            <person name="Kyrpides N.C."/>
            <person name="Woyke T."/>
        </authorList>
    </citation>
    <scope>NUCLEOTIDE SEQUENCE</scope>
    <source>
        <strain evidence="2">GVMAG-S-1101165-83</strain>
    </source>
</reference>
<accession>A0A6C0K302</accession>
<dbReference type="Gene3D" id="3.10.200.10">
    <property type="entry name" value="Alpha carbonic anhydrase"/>
    <property type="match status" value="1"/>
</dbReference>
<keyword evidence="1" id="KW-0472">Membrane</keyword>
<dbReference type="EMBL" id="MN740769">
    <property type="protein sequence ID" value="QHU10588.1"/>
    <property type="molecule type" value="Genomic_DNA"/>
</dbReference>
<sequence>MSTKTNQKPTPMNISPQNVVGTCNYKCALSFDYPVSSCTATNSGNYVTLSFTDSTSPVMFNKNKYNLAESFIYSPSLHSYNNMQADAEICIAHTPTEGGNQLYICIPISTNGTSNNASNVLSEIIQAMSNSAPSQGGSVNQGINDFTLNDFIPMKEFYNYSAKGTDFVAFGAQNAIYISQSNLSALQKLIQPFSGVAFPSGPSLFLNSDGPTKGPGLTSDNIYIDCQPTNSSEEETNEVVDLKANTNYDVGTTFTDILFNPIFLMFLFAVVFVIIIMLIHKGLIVLTGGSAEST</sequence>
<evidence type="ECO:0008006" key="3">
    <source>
        <dbReference type="Google" id="ProtNLM"/>
    </source>
</evidence>
<keyword evidence="1" id="KW-1133">Transmembrane helix</keyword>
<organism evidence="2">
    <name type="scientific">viral metagenome</name>
    <dbReference type="NCBI Taxonomy" id="1070528"/>
    <lineage>
        <taxon>unclassified sequences</taxon>
        <taxon>metagenomes</taxon>
        <taxon>organismal metagenomes</taxon>
    </lineage>
</organism>
<dbReference type="SUPFAM" id="SSF51069">
    <property type="entry name" value="Carbonic anhydrase"/>
    <property type="match status" value="1"/>
</dbReference>
<keyword evidence="1" id="KW-0812">Transmembrane</keyword>